<proteinExistence type="predicted"/>
<reference evidence="2" key="1">
    <citation type="submission" date="2020-12" db="EMBL/GenBank/DDBJ databases">
        <title>Oil enriched cultivation method for isolating marine PHA-producing bacteria.</title>
        <authorList>
            <person name="Zheng W."/>
            <person name="Yu S."/>
            <person name="Huang Y."/>
        </authorList>
    </citation>
    <scope>NUCLEOTIDE SEQUENCE</scope>
    <source>
        <strain evidence="2">SY-2-12</strain>
    </source>
</reference>
<protein>
    <recommendedName>
        <fullName evidence="4">Flagellar protein FlaG</fullName>
    </recommendedName>
</protein>
<name>A0A939EFU9_9HYPH</name>
<dbReference type="SUPFAM" id="SSF160214">
    <property type="entry name" value="FlaG-like"/>
    <property type="match status" value="1"/>
</dbReference>
<evidence type="ECO:0000313" key="2">
    <source>
        <dbReference type="EMBL" id="MBN9671408.1"/>
    </source>
</evidence>
<comment type="caution">
    <text evidence="2">The sequence shown here is derived from an EMBL/GenBank/DDBJ whole genome shotgun (WGS) entry which is preliminary data.</text>
</comment>
<accession>A0A939EFU9</accession>
<sequence length="131" mass="14566">MLDTGLARPPSPTYTAITPVTRAPDRNEPAAQTEMPAEETVRPSAQSESNRKAAENQTNRRSLRDGTAPQVDRRNVIDPESESMVYIATNIDTGEVVRQIPSETLLRLRVYNESLEAQRSQSEKQSVQQTA</sequence>
<organism evidence="2 3">
    <name type="scientific">Roseibium aggregatum</name>
    <dbReference type="NCBI Taxonomy" id="187304"/>
    <lineage>
        <taxon>Bacteria</taxon>
        <taxon>Pseudomonadati</taxon>
        <taxon>Pseudomonadota</taxon>
        <taxon>Alphaproteobacteria</taxon>
        <taxon>Hyphomicrobiales</taxon>
        <taxon>Stappiaceae</taxon>
        <taxon>Roseibium</taxon>
    </lineage>
</organism>
<gene>
    <name evidence="2" type="ORF">JF539_13755</name>
</gene>
<dbReference type="Proteomes" id="UP000664096">
    <property type="component" value="Unassembled WGS sequence"/>
</dbReference>
<evidence type="ECO:0000313" key="3">
    <source>
        <dbReference type="Proteomes" id="UP000664096"/>
    </source>
</evidence>
<dbReference type="EMBL" id="JAEKJZ010000002">
    <property type="protein sequence ID" value="MBN9671408.1"/>
    <property type="molecule type" value="Genomic_DNA"/>
</dbReference>
<feature type="region of interest" description="Disordered" evidence="1">
    <location>
        <begin position="1"/>
        <end position="81"/>
    </location>
</feature>
<dbReference type="InterPro" id="IPR035924">
    <property type="entry name" value="FlaG-like_sf"/>
</dbReference>
<dbReference type="RefSeq" id="WP_207141238.1">
    <property type="nucleotide sequence ID" value="NZ_JAEKJZ010000002.1"/>
</dbReference>
<evidence type="ECO:0008006" key="4">
    <source>
        <dbReference type="Google" id="ProtNLM"/>
    </source>
</evidence>
<evidence type="ECO:0000256" key="1">
    <source>
        <dbReference type="SAM" id="MobiDB-lite"/>
    </source>
</evidence>
<dbReference type="AlphaFoldDB" id="A0A939EFU9"/>